<dbReference type="Pfam" id="PF00963">
    <property type="entry name" value="Cohesin"/>
    <property type="match status" value="1"/>
</dbReference>
<name>A0A329LV02_9BACL</name>
<dbReference type="OrthoDB" id="2666017at2"/>
<dbReference type="PROSITE" id="PS00018">
    <property type="entry name" value="EF_HAND_1"/>
    <property type="match status" value="2"/>
</dbReference>
<feature type="domain" description="Dockerin" evidence="1">
    <location>
        <begin position="760"/>
        <end position="822"/>
    </location>
</feature>
<accession>A0A329LV02</accession>
<dbReference type="InterPro" id="IPR018247">
    <property type="entry name" value="EF_Hand_1_Ca_BS"/>
</dbReference>
<dbReference type="InterPro" id="IPR017853">
    <property type="entry name" value="GH"/>
</dbReference>
<keyword evidence="3" id="KW-1185">Reference proteome</keyword>
<dbReference type="InterPro" id="IPR002105">
    <property type="entry name" value="Dockerin_1_rpt"/>
</dbReference>
<dbReference type="SUPFAM" id="SSF49384">
    <property type="entry name" value="Carbohydrate-binding domain"/>
    <property type="match status" value="1"/>
</dbReference>
<dbReference type="Gene3D" id="3.20.20.80">
    <property type="entry name" value="Glycosidases"/>
    <property type="match status" value="2"/>
</dbReference>
<dbReference type="InterPro" id="IPR002102">
    <property type="entry name" value="Cohesin_dom"/>
</dbReference>
<dbReference type="Gene3D" id="1.10.1330.10">
    <property type="entry name" value="Dockerin domain"/>
    <property type="match status" value="1"/>
</dbReference>
<dbReference type="AlphaFoldDB" id="A0A329LV02"/>
<dbReference type="CDD" id="cd08547">
    <property type="entry name" value="Type_II_cohesin"/>
    <property type="match status" value="1"/>
</dbReference>
<evidence type="ECO:0000313" key="2">
    <source>
        <dbReference type="EMBL" id="RAV11524.1"/>
    </source>
</evidence>
<evidence type="ECO:0000313" key="3">
    <source>
        <dbReference type="Proteomes" id="UP000250369"/>
    </source>
</evidence>
<evidence type="ECO:0000259" key="1">
    <source>
        <dbReference type="PROSITE" id="PS51766"/>
    </source>
</evidence>
<dbReference type="Gene3D" id="2.60.40.680">
    <property type="match status" value="1"/>
</dbReference>
<dbReference type="GO" id="GO:0000272">
    <property type="term" value="P:polysaccharide catabolic process"/>
    <property type="evidence" value="ECO:0007669"/>
    <property type="project" value="InterPro"/>
</dbReference>
<dbReference type="SUPFAM" id="SSF63446">
    <property type="entry name" value="Type I dockerin domain"/>
    <property type="match status" value="1"/>
</dbReference>
<dbReference type="PROSITE" id="PS51766">
    <property type="entry name" value="DOCKERIN"/>
    <property type="match status" value="1"/>
</dbReference>
<dbReference type="EMBL" id="QMFB01000037">
    <property type="protein sequence ID" value="RAV11524.1"/>
    <property type="molecule type" value="Genomic_DNA"/>
</dbReference>
<dbReference type="InterPro" id="IPR008965">
    <property type="entry name" value="CBM2/CBM3_carb-bd_dom_sf"/>
</dbReference>
<dbReference type="GO" id="GO:0030246">
    <property type="term" value="F:carbohydrate binding"/>
    <property type="evidence" value="ECO:0007669"/>
    <property type="project" value="InterPro"/>
</dbReference>
<proteinExistence type="predicted"/>
<comment type="caution">
    <text evidence="2">The sequence shown here is derived from an EMBL/GenBank/DDBJ whole genome shotgun (WGS) entry which is preliminary data.</text>
</comment>
<gene>
    <name evidence="2" type="ORF">DQG23_36180</name>
</gene>
<dbReference type="Proteomes" id="UP000250369">
    <property type="component" value="Unassembled WGS sequence"/>
</dbReference>
<dbReference type="SUPFAM" id="SSF51445">
    <property type="entry name" value="(Trans)glycosidases"/>
    <property type="match status" value="1"/>
</dbReference>
<reference evidence="2 3" key="1">
    <citation type="journal article" date="2009" name="Int. J. Syst. Evol. Microbiol.">
        <title>Paenibacillus contaminans sp. nov., isolated from a contaminated laboratory plate.</title>
        <authorList>
            <person name="Chou J.H."/>
            <person name="Lee J.H."/>
            <person name="Lin M.C."/>
            <person name="Chang P.S."/>
            <person name="Arun A.B."/>
            <person name="Young C.C."/>
            <person name="Chen W.M."/>
        </authorList>
    </citation>
    <scope>NUCLEOTIDE SEQUENCE [LARGE SCALE GENOMIC DNA]</scope>
    <source>
        <strain evidence="2 3">CKOBP-6</strain>
    </source>
</reference>
<dbReference type="InterPro" id="IPR036439">
    <property type="entry name" value="Dockerin_dom_sf"/>
</dbReference>
<dbReference type="CDD" id="cd14254">
    <property type="entry name" value="Dockerin_II"/>
    <property type="match status" value="1"/>
</dbReference>
<organism evidence="2 3">
    <name type="scientific">Paenibacillus contaminans</name>
    <dbReference type="NCBI Taxonomy" id="450362"/>
    <lineage>
        <taxon>Bacteria</taxon>
        <taxon>Bacillati</taxon>
        <taxon>Bacillota</taxon>
        <taxon>Bacilli</taxon>
        <taxon>Bacillales</taxon>
        <taxon>Paenibacillaceae</taxon>
        <taxon>Paenibacillus</taxon>
    </lineage>
</organism>
<protein>
    <recommendedName>
        <fullName evidence="1">Dockerin domain-containing protein</fullName>
    </recommendedName>
</protein>
<dbReference type="Pfam" id="PF00404">
    <property type="entry name" value="Dockerin_1"/>
    <property type="match status" value="1"/>
</dbReference>
<dbReference type="GO" id="GO:0004553">
    <property type="term" value="F:hydrolase activity, hydrolyzing O-glycosyl compounds"/>
    <property type="evidence" value="ECO:0007669"/>
    <property type="project" value="InterPro"/>
</dbReference>
<sequence length="822" mass="89693">MIVDDGRLSFNSREHVTQVETGRVVELTSTKPVGQTFYSGDWNGHSTFSIRLDAASLSTTSTISVVVYPSPARGPIALKRTLTGPFASQDLTFDIYAGGVYNYQYYYELTTDSTEPIGILASIADEYTGGQAYIDSVAQPFDLVFDAEFSSPAYWDGERPSDATIDEIANHYKDNPTVLGYNIIDEPSSTMYSQIKATSDRLKLNDPDSINFVNLFPNYADPHYQLGTMWYHTGENISSTITLGQTFKTRPNETFIDYISLYLDHTTWNIDEYLTLSLWDSPAKHTLIADSTIGGADGKTWISIPLNVAVSEDTTYYWELTHNGGGDNKIENVIRSANGHDWFSDGTGYINGGAIDADFYYAVNQSIIGRAYEDYVNQYVALNPDVLAFDHYPFQYNGQNNPYYFENLEIIRRQALLSDVNFWSYIQSVSITNSLRLPTESEMRYQAYTNLAYGAKGLIYFTYETPPFSGFNNGLILPGGAKNVSYTWAKNLNAEVLNLGSALLSLTSKDVYHTGDLPSATKELPSSYFWQPSGSGPVMPMIVSRFENADGREYVMVVNKDMQNAYSQSFSLSTLPNSLKEVSKATGLETAAAYNNVTGILSADFAPGEGRLYVLDEESAAAELKTTITGDSPVQAGNKFTVRVGLSGVTERVYAQDIKLDYDPAVMEFVSATSLNQGIKVVRTIKEPVGKLRLLIASEGAGHGITGNKEVVELTFKAKATTLPASGVISISSATLGDAGGNETEAASSSISMLVIAGSAGTIAGDINHDGKVSVGDLSIVAANYGKNSSSPDWEQVKQADLNKDGKIDIEDLAAVARRISE</sequence>
<dbReference type="InterPro" id="IPR016134">
    <property type="entry name" value="Dockerin_dom"/>
</dbReference>